<feature type="compositionally biased region" description="Acidic residues" evidence="3">
    <location>
        <begin position="162"/>
        <end position="175"/>
    </location>
</feature>
<evidence type="ECO:0000313" key="4">
    <source>
        <dbReference type="EMBL" id="BCT76492.1"/>
    </source>
</evidence>
<evidence type="ECO:0000313" key="5">
    <source>
        <dbReference type="Proteomes" id="UP001319861"/>
    </source>
</evidence>
<proteinExistence type="predicted"/>
<feature type="compositionally biased region" description="Basic and acidic residues" evidence="3">
    <location>
        <begin position="197"/>
        <end position="206"/>
    </location>
</feature>
<dbReference type="SUPFAM" id="SSF50249">
    <property type="entry name" value="Nucleic acid-binding proteins"/>
    <property type="match status" value="1"/>
</dbReference>
<feature type="compositionally biased region" description="Low complexity" evidence="3">
    <location>
        <begin position="184"/>
        <end position="196"/>
    </location>
</feature>
<reference evidence="4 5" key="1">
    <citation type="journal article" date="2021" name="J. Biosci. Bioeng.">
        <title>Identification and characterization of a chc gene cluster responsible for the aromatization pathway of cyclohexanecarboxylate degradation in Sinomonas cyclohexanicum ATCC 51369.</title>
        <authorList>
            <person name="Yamamoto T."/>
            <person name="Hasegawa Y."/>
            <person name="Lau P.C.K."/>
            <person name="Iwaki H."/>
        </authorList>
    </citation>
    <scope>NUCLEOTIDE SEQUENCE [LARGE SCALE GENOMIC DNA]</scope>
    <source>
        <strain evidence="4 5">ATCC 51369</strain>
    </source>
</reference>
<feature type="region of interest" description="Disordered" evidence="3">
    <location>
        <begin position="154"/>
        <end position="212"/>
    </location>
</feature>
<dbReference type="EMBL" id="AP024525">
    <property type="protein sequence ID" value="BCT76492.1"/>
    <property type="molecule type" value="Genomic_DNA"/>
</dbReference>
<dbReference type="CDD" id="cd04496">
    <property type="entry name" value="SSB_OBF"/>
    <property type="match status" value="1"/>
</dbReference>
<accession>A0ABM7PW32</accession>
<dbReference type="InterPro" id="IPR012340">
    <property type="entry name" value="NA-bd_OB-fold"/>
</dbReference>
<dbReference type="PROSITE" id="PS50935">
    <property type="entry name" value="SSB"/>
    <property type="match status" value="1"/>
</dbReference>
<organism evidence="4 5">
    <name type="scientific">Sinomonas cyclohexanicum</name>
    <name type="common">Corynebacterium cyclohexanicum</name>
    <dbReference type="NCBI Taxonomy" id="322009"/>
    <lineage>
        <taxon>Bacteria</taxon>
        <taxon>Bacillati</taxon>
        <taxon>Actinomycetota</taxon>
        <taxon>Actinomycetes</taxon>
        <taxon>Micrococcales</taxon>
        <taxon>Micrococcaceae</taxon>
        <taxon>Sinomonas</taxon>
    </lineage>
</organism>
<evidence type="ECO:0000256" key="2">
    <source>
        <dbReference type="PROSITE-ProRule" id="PRU00252"/>
    </source>
</evidence>
<dbReference type="Proteomes" id="UP001319861">
    <property type="component" value="Chromosome"/>
</dbReference>
<dbReference type="Pfam" id="PF00436">
    <property type="entry name" value="SSB"/>
    <property type="match status" value="1"/>
</dbReference>
<keyword evidence="1 2" id="KW-0238">DNA-binding</keyword>
<keyword evidence="5" id="KW-1185">Reference proteome</keyword>
<dbReference type="Gene3D" id="2.40.50.140">
    <property type="entry name" value="Nucleic acid-binding proteins"/>
    <property type="match status" value="1"/>
</dbReference>
<gene>
    <name evidence="4" type="ORF">SCMU_23340</name>
</gene>
<dbReference type="InterPro" id="IPR000424">
    <property type="entry name" value="Primosome_PriB/ssb"/>
</dbReference>
<name>A0ABM7PW32_SINCY</name>
<protein>
    <recommendedName>
        <fullName evidence="6">Single-stranded DNA-binding protein</fullName>
    </recommendedName>
</protein>
<evidence type="ECO:0008006" key="6">
    <source>
        <dbReference type="Google" id="ProtNLM"/>
    </source>
</evidence>
<evidence type="ECO:0000256" key="1">
    <source>
        <dbReference type="ARBA" id="ARBA00023125"/>
    </source>
</evidence>
<sequence length="212" mass="23366">MSDSITMRGWVGTEPTKGLTRHNRLYARFRMSVTERWKDHERQAWVTGHTNWFTIQCYGEMADNVAASIRKGQRVIVVGRLQLRTFQRADGTFGSEAVITASSVGQDLAMGMATWNRRRDEEDSRRLADRPAYVEGVGAVNPGTGEVHLDAVVEDPFGPEPTEFDDPAFLDEDEAPYGRDGQPEAEGAPEGEAPGEGTRDAAHPDGESLLST</sequence>
<dbReference type="RefSeq" id="WP_229229308.1">
    <property type="nucleotide sequence ID" value="NZ_AP024525.1"/>
</dbReference>
<evidence type="ECO:0000256" key="3">
    <source>
        <dbReference type="SAM" id="MobiDB-lite"/>
    </source>
</evidence>